<evidence type="ECO:0000313" key="2">
    <source>
        <dbReference type="EMBL" id="KRY77476.1"/>
    </source>
</evidence>
<dbReference type="InterPro" id="IPR017438">
    <property type="entry name" value="ATP-NAD_kinase_N"/>
</dbReference>
<dbReference type="PANTHER" id="PTHR12358">
    <property type="entry name" value="SPHINGOSINE KINASE"/>
    <property type="match status" value="1"/>
</dbReference>
<feature type="non-terminal residue" evidence="2">
    <location>
        <position position="409"/>
    </location>
</feature>
<evidence type="ECO:0000313" key="3">
    <source>
        <dbReference type="Proteomes" id="UP000054632"/>
    </source>
</evidence>
<accession>A0A0V1EUZ1</accession>
<keyword evidence="2" id="KW-0808">Transferase</keyword>
<dbReference type="SUPFAM" id="SSF111331">
    <property type="entry name" value="NAD kinase/diacylglycerol kinase-like"/>
    <property type="match status" value="1"/>
</dbReference>
<dbReference type="Gene3D" id="2.60.200.40">
    <property type="match status" value="1"/>
</dbReference>
<sequence length="409" mass="46395">MNYKIRLPCSELMHAKKKFNCTHNKDLVVDSPEMNETAERNSHNVAVFVNPASGTGRAHSVFQRKVLPVIEKAGMTPEIFITGKDDETEKKCKYLNIAKYEKLLIVGGDGIIHELPIAVLPCGSGNALAASAFSLPTHKMKKKELFDAALNAAVNGDPCQLKLIHVTSNTFTCYSFMSVSWGMIADIDLQSERFRYIFGRSRFTVEALFKIMHPKTCRGKLYYLPQRDDDDDDDNHGDNSVEVDEQDIVSLHCEKCKFNPKSMAKWRCIDDEFLFVHASYLSHISENTLFMPVASLNDHSIYLTYMLGKDASKWNVFRFLWNLKTGDHLTFPFVKVIPVVAFCIQPADEGNVIMSVDGEEKKVDNHLYAHPVNFVTQQQLNMVVLNLISSATKISSKNRINLQQYTRIR</sequence>
<dbReference type="InterPro" id="IPR001206">
    <property type="entry name" value="Diacylglycerol_kinase_cat_dom"/>
</dbReference>
<dbReference type="GO" id="GO:0001727">
    <property type="term" value="F:lipid kinase activity"/>
    <property type="evidence" value="ECO:0007669"/>
    <property type="project" value="TreeGrafter"/>
</dbReference>
<dbReference type="PANTHER" id="PTHR12358:SF112">
    <property type="entry name" value="LD11247P-RELATED"/>
    <property type="match status" value="1"/>
</dbReference>
<evidence type="ECO:0000259" key="1">
    <source>
        <dbReference type="PROSITE" id="PS50146"/>
    </source>
</evidence>
<proteinExistence type="predicted"/>
<reference evidence="2 3" key="1">
    <citation type="submission" date="2015-01" db="EMBL/GenBank/DDBJ databases">
        <title>Evolution of Trichinella species and genotypes.</title>
        <authorList>
            <person name="Korhonen P.K."/>
            <person name="Edoardo P."/>
            <person name="Giuseppe L.R."/>
            <person name="Gasser R.B."/>
        </authorList>
    </citation>
    <scope>NUCLEOTIDE SEQUENCE [LARGE SCALE GENOMIC DNA]</scope>
    <source>
        <strain evidence="2">ISS13</strain>
    </source>
</reference>
<feature type="domain" description="DAGKc" evidence="1">
    <location>
        <begin position="40"/>
        <end position="170"/>
    </location>
</feature>
<dbReference type="GO" id="GO:0005737">
    <property type="term" value="C:cytoplasm"/>
    <property type="evidence" value="ECO:0007669"/>
    <property type="project" value="TreeGrafter"/>
</dbReference>
<dbReference type="GO" id="GO:0016020">
    <property type="term" value="C:membrane"/>
    <property type="evidence" value="ECO:0007669"/>
    <property type="project" value="TreeGrafter"/>
</dbReference>
<dbReference type="InterPro" id="IPR016064">
    <property type="entry name" value="NAD/diacylglycerol_kinase_sf"/>
</dbReference>
<dbReference type="PROSITE" id="PS50146">
    <property type="entry name" value="DAGK"/>
    <property type="match status" value="1"/>
</dbReference>
<protein>
    <submittedName>
        <fullName evidence="2">Sphingosine kinase 1</fullName>
    </submittedName>
</protein>
<comment type="caution">
    <text evidence="2">The sequence shown here is derived from an EMBL/GenBank/DDBJ whole genome shotgun (WGS) entry which is preliminary data.</text>
</comment>
<dbReference type="GO" id="GO:0046512">
    <property type="term" value="P:sphingosine biosynthetic process"/>
    <property type="evidence" value="ECO:0007669"/>
    <property type="project" value="TreeGrafter"/>
</dbReference>
<dbReference type="AlphaFoldDB" id="A0A0V1EUZ1"/>
<dbReference type="InterPro" id="IPR050187">
    <property type="entry name" value="Lipid_Phosphate_FormReg"/>
</dbReference>
<organism evidence="2 3">
    <name type="scientific">Trichinella pseudospiralis</name>
    <name type="common">Parasitic roundworm</name>
    <dbReference type="NCBI Taxonomy" id="6337"/>
    <lineage>
        <taxon>Eukaryota</taxon>
        <taxon>Metazoa</taxon>
        <taxon>Ecdysozoa</taxon>
        <taxon>Nematoda</taxon>
        <taxon>Enoplea</taxon>
        <taxon>Dorylaimia</taxon>
        <taxon>Trichinellida</taxon>
        <taxon>Trichinellidae</taxon>
        <taxon>Trichinella</taxon>
    </lineage>
</organism>
<gene>
    <name evidence="2" type="primary">sphk-1</name>
    <name evidence="2" type="ORF">T4A_14283</name>
</gene>
<dbReference type="Pfam" id="PF00781">
    <property type="entry name" value="DAGK_cat"/>
    <property type="match status" value="1"/>
</dbReference>
<name>A0A0V1EUZ1_TRIPS</name>
<dbReference type="SMART" id="SM00046">
    <property type="entry name" value="DAGKc"/>
    <property type="match status" value="1"/>
</dbReference>
<dbReference type="EMBL" id="JYDR01000007">
    <property type="protein sequence ID" value="KRY77476.1"/>
    <property type="molecule type" value="Genomic_DNA"/>
</dbReference>
<dbReference type="Proteomes" id="UP000054632">
    <property type="component" value="Unassembled WGS sequence"/>
</dbReference>
<dbReference type="Gene3D" id="3.40.50.10330">
    <property type="entry name" value="Probable inorganic polyphosphate/atp-NAD kinase, domain 1"/>
    <property type="match status" value="1"/>
</dbReference>
<keyword evidence="2" id="KW-0418">Kinase</keyword>